<dbReference type="Proteomes" id="UP001417504">
    <property type="component" value="Unassembled WGS sequence"/>
</dbReference>
<reference evidence="1 2" key="1">
    <citation type="submission" date="2024-01" db="EMBL/GenBank/DDBJ databases">
        <title>Genome assemblies of Stephania.</title>
        <authorList>
            <person name="Yang L."/>
        </authorList>
    </citation>
    <scope>NUCLEOTIDE SEQUENCE [LARGE SCALE GENOMIC DNA]</scope>
    <source>
        <strain evidence="1">QJT</strain>
        <tissue evidence="1">Leaf</tissue>
    </source>
</reference>
<comment type="caution">
    <text evidence="1">The sequence shown here is derived from an EMBL/GenBank/DDBJ whole genome shotgun (WGS) entry which is preliminary data.</text>
</comment>
<name>A0AAP0EMQ0_9MAGN</name>
<accession>A0AAP0EMQ0</accession>
<gene>
    <name evidence="1" type="ORF">Sjap_021807</name>
</gene>
<sequence length="79" mass="8882">MSRLDHLSTIIASSVTNCVQKSVAEIALSSDLQLENLDQERKKLILVNSKAVEEVSKSNMKWSSVPNVDVQSRNVRREQ</sequence>
<organism evidence="1 2">
    <name type="scientific">Stephania japonica</name>
    <dbReference type="NCBI Taxonomy" id="461633"/>
    <lineage>
        <taxon>Eukaryota</taxon>
        <taxon>Viridiplantae</taxon>
        <taxon>Streptophyta</taxon>
        <taxon>Embryophyta</taxon>
        <taxon>Tracheophyta</taxon>
        <taxon>Spermatophyta</taxon>
        <taxon>Magnoliopsida</taxon>
        <taxon>Ranunculales</taxon>
        <taxon>Menispermaceae</taxon>
        <taxon>Menispermoideae</taxon>
        <taxon>Cissampelideae</taxon>
        <taxon>Stephania</taxon>
    </lineage>
</organism>
<evidence type="ECO:0000313" key="2">
    <source>
        <dbReference type="Proteomes" id="UP001417504"/>
    </source>
</evidence>
<proteinExistence type="predicted"/>
<protein>
    <submittedName>
        <fullName evidence="1">Uncharacterized protein</fullName>
    </submittedName>
</protein>
<keyword evidence="2" id="KW-1185">Reference proteome</keyword>
<evidence type="ECO:0000313" key="1">
    <source>
        <dbReference type="EMBL" id="KAK9096310.1"/>
    </source>
</evidence>
<dbReference type="EMBL" id="JBBNAE010000009">
    <property type="protein sequence ID" value="KAK9096310.1"/>
    <property type="molecule type" value="Genomic_DNA"/>
</dbReference>
<dbReference type="AlphaFoldDB" id="A0AAP0EMQ0"/>